<dbReference type="Proteomes" id="UP000193642">
    <property type="component" value="Unassembled WGS sequence"/>
</dbReference>
<gene>
    <name evidence="2" type="ORF">BCR33DRAFT_721291</name>
</gene>
<dbReference type="EMBL" id="MCGO01000048">
    <property type="protein sequence ID" value="ORY37801.1"/>
    <property type="molecule type" value="Genomic_DNA"/>
</dbReference>
<keyword evidence="3" id="KW-1185">Reference proteome</keyword>
<protein>
    <submittedName>
        <fullName evidence="2">Uncharacterized protein</fullName>
    </submittedName>
</protein>
<dbReference type="AlphaFoldDB" id="A0A1Y2BSS7"/>
<reference evidence="2 3" key="1">
    <citation type="submission" date="2016-07" db="EMBL/GenBank/DDBJ databases">
        <title>Pervasive Adenine N6-methylation of Active Genes in Fungi.</title>
        <authorList>
            <consortium name="DOE Joint Genome Institute"/>
            <person name="Mondo S.J."/>
            <person name="Dannebaum R.O."/>
            <person name="Kuo R.C."/>
            <person name="Labutti K."/>
            <person name="Haridas S."/>
            <person name="Kuo A."/>
            <person name="Salamov A."/>
            <person name="Ahrendt S.R."/>
            <person name="Lipzen A."/>
            <person name="Sullivan W."/>
            <person name="Andreopoulos W.B."/>
            <person name="Clum A."/>
            <person name="Lindquist E."/>
            <person name="Daum C."/>
            <person name="Ramamoorthy G.K."/>
            <person name="Gryganskyi A."/>
            <person name="Culley D."/>
            <person name="Magnuson J.K."/>
            <person name="James T.Y."/>
            <person name="O'Malley M.A."/>
            <person name="Stajich J.E."/>
            <person name="Spatafora J.W."/>
            <person name="Visel A."/>
            <person name="Grigoriev I.V."/>
        </authorList>
    </citation>
    <scope>NUCLEOTIDE SEQUENCE [LARGE SCALE GENOMIC DNA]</scope>
    <source>
        <strain evidence="2 3">JEL800</strain>
    </source>
</reference>
<keyword evidence="1" id="KW-1133">Transmembrane helix</keyword>
<comment type="caution">
    <text evidence="2">The sequence shown here is derived from an EMBL/GenBank/DDBJ whole genome shotgun (WGS) entry which is preliminary data.</text>
</comment>
<evidence type="ECO:0000256" key="1">
    <source>
        <dbReference type="SAM" id="Phobius"/>
    </source>
</evidence>
<sequence length="245" mass="27219">MPSHKRHHDHHQKELDTLLELKLEPKAFIATKKHLNGKIPETTISTRITTLNTQIHPLFPHHKALKLCVILVPSLIAAVYIAIQLWPQSTPQNCISMPAPSGQTSLSCSDVTDTRLPLVRNAAIAGASASLVLHFVIWWWNSWRDRVGEAALQQVLDGWNLEEELGGVTWGFVKRSDRGWSVNYFVTLHVADTEESMYWAGKSAASIASHHTEGGATVLEITEGEKQAFREMVAERGASTSAFEV</sequence>
<evidence type="ECO:0000313" key="2">
    <source>
        <dbReference type="EMBL" id="ORY37801.1"/>
    </source>
</evidence>
<proteinExistence type="predicted"/>
<feature type="transmembrane region" description="Helical" evidence="1">
    <location>
        <begin position="122"/>
        <end position="140"/>
    </location>
</feature>
<evidence type="ECO:0000313" key="3">
    <source>
        <dbReference type="Proteomes" id="UP000193642"/>
    </source>
</evidence>
<organism evidence="2 3">
    <name type="scientific">Rhizoclosmatium globosum</name>
    <dbReference type="NCBI Taxonomy" id="329046"/>
    <lineage>
        <taxon>Eukaryota</taxon>
        <taxon>Fungi</taxon>
        <taxon>Fungi incertae sedis</taxon>
        <taxon>Chytridiomycota</taxon>
        <taxon>Chytridiomycota incertae sedis</taxon>
        <taxon>Chytridiomycetes</taxon>
        <taxon>Chytridiales</taxon>
        <taxon>Chytriomycetaceae</taxon>
        <taxon>Rhizoclosmatium</taxon>
    </lineage>
</organism>
<keyword evidence="1" id="KW-0812">Transmembrane</keyword>
<feature type="transmembrane region" description="Helical" evidence="1">
    <location>
        <begin position="64"/>
        <end position="83"/>
    </location>
</feature>
<dbReference type="OrthoDB" id="2173619at2759"/>
<name>A0A1Y2BSS7_9FUNG</name>
<keyword evidence="1" id="KW-0472">Membrane</keyword>
<accession>A0A1Y2BSS7</accession>